<dbReference type="EMBL" id="JAAIKT010000052">
    <property type="protein sequence ID" value="NEW75057.1"/>
    <property type="molecule type" value="Genomic_DNA"/>
</dbReference>
<organism evidence="1 2">
    <name type="scientific">Streptomyces rhizosphaericus</name>
    <dbReference type="NCBI Taxonomy" id="114699"/>
    <lineage>
        <taxon>Bacteria</taxon>
        <taxon>Bacillati</taxon>
        <taxon>Actinomycetota</taxon>
        <taxon>Actinomycetes</taxon>
        <taxon>Kitasatosporales</taxon>
        <taxon>Streptomycetaceae</taxon>
        <taxon>Streptomyces</taxon>
        <taxon>Streptomyces violaceusniger group</taxon>
    </lineage>
</organism>
<accession>A0A6G4ARG6</accession>
<keyword evidence="2" id="KW-1185">Reference proteome</keyword>
<sequence length="321" mass="35048">MAAQKKKTVAFYEIVRAKEAGGFRLEKTIDWGQALTNLSRQPIETLRIEYDGDAYVGNPIQVDGVRHLVLARVRAGDIHQVDWVTQRIDPLQLDGDRDVVDTTIACFLPYGNIVGLMQGSASAPRATTLQRWLNAVNSGLREHVAVIPLVGRDAWGKLERAEAVNLFEMRVRPAQGPSIFSGDVQGLADAARHSHKVNPDALVTLTFKIPKGRGLSRSAARARGERRLHGDVHGFLAEYGSHVGPYGAVDRAIAEVMLTAPDGSIVEDRINFVTDHIAVQSHVSLPRGTDMDPWYEAAVNAVLQVAAEKERDLKGAVSAMP</sequence>
<protein>
    <submittedName>
        <fullName evidence="1">Uncharacterized protein</fullName>
    </submittedName>
</protein>
<evidence type="ECO:0000313" key="2">
    <source>
        <dbReference type="Proteomes" id="UP000476310"/>
    </source>
</evidence>
<dbReference type="RefSeq" id="WP_164433134.1">
    <property type="nucleotide sequence ID" value="NZ_JAAIKT010000052.1"/>
</dbReference>
<evidence type="ECO:0000313" key="1">
    <source>
        <dbReference type="EMBL" id="NEW75057.1"/>
    </source>
</evidence>
<reference evidence="1" key="1">
    <citation type="submission" date="2020-02" db="EMBL/GenBank/DDBJ databases">
        <title>A new Streptomyces sp. for controlling soil-borne diseases.</title>
        <authorList>
            <person name="Li X."/>
            <person name="Tian Y."/>
            <person name="Gao K."/>
        </authorList>
    </citation>
    <scope>NUCLEOTIDE SEQUENCE [LARGE SCALE GENOMIC DNA]</scope>
    <source>
        <strain evidence="1">0250</strain>
    </source>
</reference>
<dbReference type="AlphaFoldDB" id="A0A6G4ARG6"/>
<proteinExistence type="predicted"/>
<comment type="caution">
    <text evidence="1">The sequence shown here is derived from an EMBL/GenBank/DDBJ whole genome shotgun (WGS) entry which is preliminary data.</text>
</comment>
<gene>
    <name evidence="1" type="ORF">G4H13_33000</name>
</gene>
<dbReference type="Proteomes" id="UP000476310">
    <property type="component" value="Unassembled WGS sequence"/>
</dbReference>
<name>A0A6G4ARG6_9ACTN</name>